<evidence type="ECO:0000313" key="2">
    <source>
        <dbReference type="EnsemblMetazoa" id="GPAI021151-PA"/>
    </source>
</evidence>
<organism evidence="2 3">
    <name type="scientific">Glossina pallidipes</name>
    <name type="common">Tsetse fly</name>
    <dbReference type="NCBI Taxonomy" id="7398"/>
    <lineage>
        <taxon>Eukaryota</taxon>
        <taxon>Metazoa</taxon>
        <taxon>Ecdysozoa</taxon>
        <taxon>Arthropoda</taxon>
        <taxon>Hexapoda</taxon>
        <taxon>Insecta</taxon>
        <taxon>Pterygota</taxon>
        <taxon>Neoptera</taxon>
        <taxon>Endopterygota</taxon>
        <taxon>Diptera</taxon>
        <taxon>Brachycera</taxon>
        <taxon>Muscomorpha</taxon>
        <taxon>Hippoboscoidea</taxon>
        <taxon>Glossinidae</taxon>
        <taxon>Glossina</taxon>
    </lineage>
</organism>
<proteinExistence type="predicted"/>
<dbReference type="EnsemblMetazoa" id="GPAI021151-RA">
    <property type="protein sequence ID" value="GPAI021151-PA"/>
    <property type="gene ID" value="GPAI021151"/>
</dbReference>
<reference evidence="3" key="1">
    <citation type="submission" date="2014-03" db="EMBL/GenBank/DDBJ databases">
        <authorList>
            <person name="Aksoy S."/>
            <person name="Warren W."/>
            <person name="Wilson R.K."/>
        </authorList>
    </citation>
    <scope>NUCLEOTIDE SEQUENCE [LARGE SCALE GENOMIC DNA]</scope>
    <source>
        <strain evidence="3">IAEA</strain>
    </source>
</reference>
<keyword evidence="3" id="KW-1185">Reference proteome</keyword>
<sequence>MQDTIIVLANIYAIGVSQSLLAITPFANLPRGHCCARDCSNSRYGCHQRTFVIGFRSTAASYGRAKATVLEKVVFGDAYTTFLNSTSLSSSTNALTFSTSSSYAIMTLDDIQRNKTATPRNQGHGSQTDKTIAQRNRIAASSTLNSSTVENQEQLGKQKKKD</sequence>
<dbReference type="Proteomes" id="UP000092445">
    <property type="component" value="Unassembled WGS sequence"/>
</dbReference>
<feature type="compositionally biased region" description="Polar residues" evidence="1">
    <location>
        <begin position="116"/>
        <end position="155"/>
    </location>
</feature>
<reference evidence="2" key="2">
    <citation type="submission" date="2020-05" db="UniProtKB">
        <authorList>
            <consortium name="EnsemblMetazoa"/>
        </authorList>
    </citation>
    <scope>IDENTIFICATION</scope>
    <source>
        <strain evidence="2">IAEA</strain>
    </source>
</reference>
<feature type="region of interest" description="Disordered" evidence="1">
    <location>
        <begin position="116"/>
        <end position="162"/>
    </location>
</feature>
<dbReference type="AlphaFoldDB" id="A0A1A9ZPP0"/>
<protein>
    <submittedName>
        <fullName evidence="2">Uncharacterized protein</fullName>
    </submittedName>
</protein>
<dbReference type="VEuPathDB" id="VectorBase:GPAI021151"/>
<accession>A0A1A9ZPP0</accession>
<evidence type="ECO:0000313" key="3">
    <source>
        <dbReference type="Proteomes" id="UP000092445"/>
    </source>
</evidence>
<evidence type="ECO:0000256" key="1">
    <source>
        <dbReference type="SAM" id="MobiDB-lite"/>
    </source>
</evidence>
<name>A0A1A9ZPP0_GLOPL</name>